<name>A0A1A9F671_9GAMM</name>
<reference evidence="4" key="1">
    <citation type="submission" date="2016-05" db="EMBL/GenBank/DDBJ databases">
        <authorList>
            <person name="Baek K."/>
            <person name="Yang S.-J."/>
        </authorList>
    </citation>
    <scope>NUCLEOTIDE SEQUENCE [LARGE SCALE GENOMIC DNA]</scope>
    <source>
        <strain evidence="4">ST58-10</strain>
    </source>
</reference>
<evidence type="ECO:0000259" key="1">
    <source>
        <dbReference type="Pfam" id="PF08770"/>
    </source>
</evidence>
<dbReference type="AlphaFoldDB" id="A0A1A9F671"/>
<dbReference type="InterPro" id="IPR032711">
    <property type="entry name" value="SoxY"/>
</dbReference>
<dbReference type="InterPro" id="IPR014880">
    <property type="entry name" value="SoxZ_dom"/>
</dbReference>
<proteinExistence type="predicted"/>
<feature type="domain" description="Sulphur oxidation protein SoxZ" evidence="1">
    <location>
        <begin position="188"/>
        <end position="262"/>
    </location>
</feature>
<organism evidence="3 4">
    <name type="scientific">Marinobacterium aestuarii</name>
    <dbReference type="NCBI Taxonomy" id="1821621"/>
    <lineage>
        <taxon>Bacteria</taxon>
        <taxon>Pseudomonadati</taxon>
        <taxon>Pseudomonadota</taxon>
        <taxon>Gammaproteobacteria</taxon>
        <taxon>Oceanospirillales</taxon>
        <taxon>Oceanospirillaceae</taxon>
        <taxon>Marinobacterium</taxon>
    </lineage>
</organism>
<evidence type="ECO:0000313" key="3">
    <source>
        <dbReference type="EMBL" id="ANG65249.1"/>
    </source>
</evidence>
<dbReference type="KEGG" id="mars:A8C75_12635"/>
<dbReference type="NCBIfam" id="TIGR04557">
    <property type="entry name" value="fuse_rel_SoxYZ"/>
    <property type="match status" value="1"/>
</dbReference>
<reference evidence="3 4" key="2">
    <citation type="journal article" date="2018" name="Int. J. Syst. Evol. Microbiol.">
        <title>Marinobacterium aestuarii sp. nov., a benzene-degrading marine bacterium isolated from estuary sediment.</title>
        <authorList>
            <person name="Bae S.S."/>
            <person name="Jung J."/>
            <person name="Chung D."/>
            <person name="Baek K."/>
        </authorList>
    </citation>
    <scope>NUCLEOTIDE SEQUENCE [LARGE SCALE GENOMIC DNA]</scope>
    <source>
        <strain evidence="3 4">ST58-10</strain>
    </source>
</reference>
<dbReference type="Pfam" id="PF08770">
    <property type="entry name" value="SoxZ"/>
    <property type="match status" value="1"/>
</dbReference>
<accession>A0A1A9F671</accession>
<sequence>MGLLVTLSVMALAAEPEGENAVRPASGQQDPLESPLWDYLRQRFMGDAPYRFDALIKVRVPPFAEDPFQVPISIDASALAGQIERIVVWADFNPIQHIVTAWPQSDQVQPQLSLRIKVEQGTPVRAAVLTTDGVWHVGGSYLDASGGGCTAPNMAASDPYWESHLGEIQARLFAAVDTPSAAAGLGQRYKFRVIHPMDTGLVSGIPEFYIEQAQLRDGDGAPLMRLELSPPVSENPVLTFDTGTRNVRLWMRDNNGNEFETAVAEQATGA</sequence>
<dbReference type="InterPro" id="IPR030831">
    <property type="entry name" value="Fuse-rel_SoxYZ"/>
</dbReference>
<dbReference type="EMBL" id="CP015839">
    <property type="protein sequence ID" value="ANG65249.1"/>
    <property type="molecule type" value="Genomic_DNA"/>
</dbReference>
<gene>
    <name evidence="3" type="ORF">A8C75_12635</name>
</gene>
<dbReference type="SUPFAM" id="SSF81296">
    <property type="entry name" value="E set domains"/>
    <property type="match status" value="1"/>
</dbReference>
<feature type="domain" description="Ig-like SoxY" evidence="2">
    <location>
        <begin position="42"/>
        <end position="149"/>
    </location>
</feature>
<dbReference type="Proteomes" id="UP000078070">
    <property type="component" value="Chromosome"/>
</dbReference>
<dbReference type="STRING" id="1821621.A8C75_12635"/>
<evidence type="ECO:0000313" key="4">
    <source>
        <dbReference type="Proteomes" id="UP000078070"/>
    </source>
</evidence>
<dbReference type="InterPro" id="IPR013783">
    <property type="entry name" value="Ig-like_fold"/>
</dbReference>
<keyword evidence="4" id="KW-1185">Reference proteome</keyword>
<dbReference type="Pfam" id="PF13501">
    <property type="entry name" value="SoxY"/>
    <property type="match status" value="1"/>
</dbReference>
<dbReference type="InterPro" id="IPR038162">
    <property type="entry name" value="SoxY_sf"/>
</dbReference>
<dbReference type="InterPro" id="IPR014756">
    <property type="entry name" value="Ig_E-set"/>
</dbReference>
<protein>
    <submittedName>
        <fullName evidence="3">Quinoprotein dehydrogenase-associated SoxYZ-like carrier</fullName>
    </submittedName>
</protein>
<evidence type="ECO:0000259" key="2">
    <source>
        <dbReference type="Pfam" id="PF13501"/>
    </source>
</evidence>
<dbReference type="Gene3D" id="2.60.40.10">
    <property type="entry name" value="Immunoglobulins"/>
    <property type="match status" value="1"/>
</dbReference>
<dbReference type="Gene3D" id="2.60.40.2470">
    <property type="entry name" value="SoxY domain"/>
    <property type="match status" value="1"/>
</dbReference>